<dbReference type="Pfam" id="PF14237">
    <property type="entry name" value="GYF_2"/>
    <property type="match status" value="1"/>
</dbReference>
<protein>
    <submittedName>
        <fullName evidence="3">Membrane protease subunit (Stomatin/prohibitin family)</fullName>
    </submittedName>
</protein>
<dbReference type="PANTHER" id="PTHR37826:SF2">
    <property type="entry name" value="ZINC-RIBBON DOMAIN-CONTAINING PROTEIN"/>
    <property type="match status" value="1"/>
</dbReference>
<dbReference type="InterPro" id="IPR033880">
    <property type="entry name" value="SPFH_YdjI"/>
</dbReference>
<dbReference type="EMBL" id="SHKY01000001">
    <property type="protein sequence ID" value="RZU52618.1"/>
    <property type="molecule type" value="Genomic_DNA"/>
</dbReference>
<evidence type="ECO:0000313" key="4">
    <source>
        <dbReference type="Proteomes" id="UP000292564"/>
    </source>
</evidence>
<evidence type="ECO:0000259" key="2">
    <source>
        <dbReference type="Pfam" id="PF14237"/>
    </source>
</evidence>
<reference evidence="3 4" key="1">
    <citation type="submission" date="2019-02" db="EMBL/GenBank/DDBJ databases">
        <title>Sequencing the genomes of 1000 actinobacteria strains.</title>
        <authorList>
            <person name="Klenk H.-P."/>
        </authorList>
    </citation>
    <scope>NUCLEOTIDE SEQUENCE [LARGE SCALE GENOMIC DNA]</scope>
    <source>
        <strain evidence="3 4">DSM 45162</strain>
    </source>
</reference>
<dbReference type="Gene3D" id="3.30.479.30">
    <property type="entry name" value="Band 7 domain"/>
    <property type="match status" value="1"/>
</dbReference>
<dbReference type="InterPro" id="IPR025640">
    <property type="entry name" value="GYF_2"/>
</dbReference>
<comment type="caution">
    <text evidence="3">The sequence shown here is derived from an EMBL/GenBank/DDBJ whole genome shotgun (WGS) entry which is preliminary data.</text>
</comment>
<dbReference type="OrthoDB" id="9764015at2"/>
<sequence>MAMLDKIRGEFIDIVEWLDGSRDTIVWRFPRYHNEIKMGARLVVRESQVAVFVNEGTIADAFGPGTHILHTQNLPVLSTLKGWKYGFESPFKAEVYFVNTRQFTDLKWGTQNPVIVRDPEFGMVRLRAYGAYALRILDARRFLTELVGTDPEFRSEEVAGYLQQLIVSRLTSALASAHVSLLDMAAHQEAIGRQLTEVLAEQLAPMGLGLPAVIVENISVPPEVEQALDRRTQMGIIGDLQRYTTFQTANAIEDAARNPGAAGVGTGLGVGMLFGQRLGGAVDGNAVGHAPVPVQPPPLPVTPQWYVGVAGSQQGPFDLGALAGQVGAGAMTRDTLVWRAGMAQWAPAADTPELAHLFAHTPPPMPR</sequence>
<dbReference type="PANTHER" id="PTHR37826">
    <property type="entry name" value="FLOTILLIN BAND_7_5 DOMAIN PROTEIN"/>
    <property type="match status" value="1"/>
</dbReference>
<dbReference type="Pfam" id="PF13421">
    <property type="entry name" value="Band_7_1"/>
    <property type="match status" value="1"/>
</dbReference>
<dbReference type="GO" id="GO:0008233">
    <property type="term" value="F:peptidase activity"/>
    <property type="evidence" value="ECO:0007669"/>
    <property type="project" value="UniProtKB-KW"/>
</dbReference>
<keyword evidence="3" id="KW-0645">Protease</keyword>
<keyword evidence="3" id="KW-0378">Hydrolase</keyword>
<dbReference type="InterPro" id="IPR036013">
    <property type="entry name" value="Band_7/SPFH_dom_sf"/>
</dbReference>
<organism evidence="3 4">
    <name type="scientific">Krasilnikovia cinnamomea</name>
    <dbReference type="NCBI Taxonomy" id="349313"/>
    <lineage>
        <taxon>Bacteria</taxon>
        <taxon>Bacillati</taxon>
        <taxon>Actinomycetota</taxon>
        <taxon>Actinomycetes</taxon>
        <taxon>Micromonosporales</taxon>
        <taxon>Micromonosporaceae</taxon>
        <taxon>Krasilnikovia</taxon>
    </lineage>
</organism>
<feature type="domain" description="SPFH" evidence="1">
    <location>
        <begin position="26"/>
        <end position="236"/>
    </location>
</feature>
<evidence type="ECO:0000259" key="1">
    <source>
        <dbReference type="Pfam" id="PF13421"/>
    </source>
</evidence>
<dbReference type="Proteomes" id="UP000292564">
    <property type="component" value="Unassembled WGS sequence"/>
</dbReference>
<keyword evidence="4" id="KW-1185">Reference proteome</keyword>
<evidence type="ECO:0000313" key="3">
    <source>
        <dbReference type="EMBL" id="RZU52618.1"/>
    </source>
</evidence>
<dbReference type="GO" id="GO:0006508">
    <property type="term" value="P:proteolysis"/>
    <property type="evidence" value="ECO:0007669"/>
    <property type="project" value="UniProtKB-KW"/>
</dbReference>
<proteinExistence type="predicted"/>
<gene>
    <name evidence="3" type="ORF">EV385_4492</name>
</gene>
<feature type="domain" description="GYF" evidence="2">
    <location>
        <begin position="305"/>
        <end position="354"/>
    </location>
</feature>
<dbReference type="AlphaFoldDB" id="A0A4Q7ZNK5"/>
<name>A0A4Q7ZNK5_9ACTN</name>
<dbReference type="CDD" id="cd03408">
    <property type="entry name" value="SPFH_like_u1"/>
    <property type="match status" value="1"/>
</dbReference>
<accession>A0A4Q7ZNK5</accession>
<dbReference type="RefSeq" id="WP_130511211.1">
    <property type="nucleotide sequence ID" value="NZ_SHKY01000001.1"/>
</dbReference>
<dbReference type="SUPFAM" id="SSF117892">
    <property type="entry name" value="Band 7/SPFH domain"/>
    <property type="match status" value="1"/>
</dbReference>